<name>A0A7D6WTZ8_9VIRU</name>
<proteinExistence type="predicted"/>
<feature type="compositionally biased region" description="Low complexity" evidence="1">
    <location>
        <begin position="1"/>
        <end position="21"/>
    </location>
</feature>
<dbReference type="EMBL" id="MT742170">
    <property type="protein sequence ID" value="QMI58124.1"/>
    <property type="molecule type" value="Genomic_RNA"/>
</dbReference>
<evidence type="ECO:0000256" key="1">
    <source>
        <dbReference type="SAM" id="MobiDB-lite"/>
    </source>
</evidence>
<feature type="region of interest" description="Disordered" evidence="1">
    <location>
        <begin position="1"/>
        <end position="26"/>
    </location>
</feature>
<evidence type="ECO:0000313" key="2">
    <source>
        <dbReference type="EMBL" id="QMI58124.1"/>
    </source>
</evidence>
<sequence length="233" mass="25711">MRRVFRGNATGNNNNRAKGNKVSVNGSSKLTGNKFVPSDDPPVLSGQPWNTIVIDTSLSIPTGNWSYFKISDLYKCLQNQCGFNSGSGIFFECRLLSVSLWAAEKSQSVSTMTYTRLCVMVMDVVHDNSTELIRLESNAMRNKFAKAGYHYPITISSVPLKIDTNISTILVSAQASTQCEGILHLKVLWRGGAAGFKAGLFVERWVPFPRVRVSEADEAEDFSDLVDDVESNN</sequence>
<accession>A0A7D6WTZ8</accession>
<evidence type="ECO:0000313" key="3">
    <source>
        <dbReference type="EMBL" id="QMI58127.1"/>
    </source>
</evidence>
<dbReference type="EMBL" id="MT742173">
    <property type="protein sequence ID" value="QMI58127.1"/>
    <property type="molecule type" value="Genomic_RNA"/>
</dbReference>
<protein>
    <submittedName>
        <fullName evidence="3">ORF</fullName>
    </submittedName>
</protein>
<organism evidence="3">
    <name type="scientific">Chaq-like virus</name>
    <dbReference type="NCBI Taxonomy" id="2759331"/>
    <lineage>
        <taxon>Viruses</taxon>
        <taxon>Riboviria</taxon>
        <taxon>Orthornavirae</taxon>
        <taxon>Pisuviricota</taxon>
        <taxon>Duplopiviricetes</taxon>
        <taxon>Durnavirales</taxon>
        <taxon>Partitiviridae</taxon>
    </lineage>
</organism>
<reference evidence="3" key="1">
    <citation type="submission" date="2020-07" db="EMBL/GenBank/DDBJ databases">
        <title>Partitiviruses infecting Drosophila melanogaster and Aedes aegypti exhibit efficient biparental vertical transmission.</title>
        <authorList>
            <person name="Cross S.T."/>
            <person name="Stenglein M.D."/>
        </authorList>
    </citation>
    <scope>NUCLEOTIDE SEQUENCE</scope>
    <source>
        <strain evidence="2">CLv.FoCo17</strain>
        <strain evidence="3">CLv.FoCo18</strain>
    </source>
</reference>